<feature type="transmembrane region" description="Helical" evidence="1">
    <location>
        <begin position="89"/>
        <end position="111"/>
    </location>
</feature>
<name>A0A165MCW9_9APHY</name>
<dbReference type="AlphaFoldDB" id="A0A165MCW9"/>
<reference evidence="3 4" key="1">
    <citation type="journal article" date="2016" name="Mol. Biol. Evol.">
        <title>Comparative Genomics of Early-Diverging Mushroom-Forming Fungi Provides Insights into the Origins of Lignocellulose Decay Capabilities.</title>
        <authorList>
            <person name="Nagy L.G."/>
            <person name="Riley R."/>
            <person name="Tritt A."/>
            <person name="Adam C."/>
            <person name="Daum C."/>
            <person name="Floudas D."/>
            <person name="Sun H."/>
            <person name="Yadav J.S."/>
            <person name="Pangilinan J."/>
            <person name="Larsson K.H."/>
            <person name="Matsuura K."/>
            <person name="Barry K."/>
            <person name="Labutti K."/>
            <person name="Kuo R."/>
            <person name="Ohm R.A."/>
            <person name="Bhattacharya S.S."/>
            <person name="Shirouzu T."/>
            <person name="Yoshinaga Y."/>
            <person name="Martin F.M."/>
            <person name="Grigoriev I.V."/>
            <person name="Hibbett D.S."/>
        </authorList>
    </citation>
    <scope>NUCLEOTIDE SEQUENCE [LARGE SCALE GENOMIC DNA]</scope>
    <source>
        <strain evidence="3 4">L-15889</strain>
    </source>
</reference>
<dbReference type="Pfam" id="PF20151">
    <property type="entry name" value="DUF6533"/>
    <property type="match status" value="1"/>
</dbReference>
<feature type="domain" description="DUF6533" evidence="2">
    <location>
        <begin position="23"/>
        <end position="61"/>
    </location>
</feature>
<sequence length="386" mass="43098">MSSNNAEEQVVLGLKTLYYRYICITASYMVFLYDHALTLSEEIEFIWRRRFTGVTVLYLLMNLFTFSYFFLIITSIIDEGCVSSFHVNFAEGAMFIAMHITWALISALRAYAIAGRSWAWFSIVLLFGLVPVATNIFFYAPRWWYIISDTDDGCFYGNNVPYTNHADAFSFIYESVMNLTAPLLLVETSTRVALMTVDVLVLCVTWRATYDVSKAARGLPTRLSVTSLLLRDGTIYFAVLFMLNILDLGLWLSNTFDNATIFSDALTTVMLSRFFLNLRHSSLAPASENYDVVSSPSQLPDFSLHFQSNTRLAGDSSENESRLYGNMGGISALVYSSDAWDDTADTEGTHEVKGRGATASLPVAEDIQISNLGSNGVKAQGMNDIT</sequence>
<keyword evidence="4" id="KW-1185">Reference proteome</keyword>
<feature type="transmembrane region" description="Helical" evidence="1">
    <location>
        <begin position="118"/>
        <end position="140"/>
    </location>
</feature>
<proteinExistence type="predicted"/>
<dbReference type="Proteomes" id="UP000076727">
    <property type="component" value="Unassembled WGS sequence"/>
</dbReference>
<feature type="transmembrane region" description="Helical" evidence="1">
    <location>
        <begin position="51"/>
        <end position="77"/>
    </location>
</feature>
<keyword evidence="1" id="KW-1133">Transmembrane helix</keyword>
<feature type="transmembrane region" description="Helical" evidence="1">
    <location>
        <begin position="233"/>
        <end position="253"/>
    </location>
</feature>
<evidence type="ECO:0000256" key="1">
    <source>
        <dbReference type="SAM" id="Phobius"/>
    </source>
</evidence>
<dbReference type="OrthoDB" id="2804471at2759"/>
<evidence type="ECO:0000313" key="3">
    <source>
        <dbReference type="EMBL" id="KZT65516.1"/>
    </source>
</evidence>
<dbReference type="InterPro" id="IPR045340">
    <property type="entry name" value="DUF6533"/>
</dbReference>
<evidence type="ECO:0000259" key="2">
    <source>
        <dbReference type="Pfam" id="PF20151"/>
    </source>
</evidence>
<evidence type="ECO:0000313" key="4">
    <source>
        <dbReference type="Proteomes" id="UP000076727"/>
    </source>
</evidence>
<keyword evidence="1" id="KW-0812">Transmembrane</keyword>
<accession>A0A165MCW9</accession>
<gene>
    <name evidence="3" type="ORF">DAEQUDRAFT_521731</name>
</gene>
<feature type="transmembrane region" description="Helical" evidence="1">
    <location>
        <begin position="18"/>
        <end position="39"/>
    </location>
</feature>
<keyword evidence="1" id="KW-0472">Membrane</keyword>
<protein>
    <recommendedName>
        <fullName evidence="2">DUF6533 domain-containing protein</fullName>
    </recommendedName>
</protein>
<organism evidence="3 4">
    <name type="scientific">Daedalea quercina L-15889</name>
    <dbReference type="NCBI Taxonomy" id="1314783"/>
    <lineage>
        <taxon>Eukaryota</taxon>
        <taxon>Fungi</taxon>
        <taxon>Dikarya</taxon>
        <taxon>Basidiomycota</taxon>
        <taxon>Agaricomycotina</taxon>
        <taxon>Agaricomycetes</taxon>
        <taxon>Polyporales</taxon>
        <taxon>Fomitopsis</taxon>
    </lineage>
</organism>
<dbReference type="EMBL" id="KV429104">
    <property type="protein sequence ID" value="KZT65516.1"/>
    <property type="molecule type" value="Genomic_DNA"/>
</dbReference>